<dbReference type="RefSeq" id="YP_001427227.1">
    <property type="nucleotide sequence ID" value="NC_008724.1"/>
</dbReference>
<sequence>MLSNPCFPPGVCFTSLPRVVYGLRQSSLPCSQSGLASGGRSCCLPHRRSNQEHDFISVSTFSATSG</sequence>
<name>A7KA06_9PHYC</name>
<evidence type="ECO:0000313" key="2">
    <source>
        <dbReference type="Proteomes" id="UP000202420"/>
    </source>
</evidence>
<dbReference type="EMBL" id="EF101928">
    <property type="protein sequence ID" value="ABT16880.1"/>
    <property type="molecule type" value="Genomic_DNA"/>
</dbReference>
<dbReference type="GeneID" id="5470812"/>
<reference evidence="1 2" key="1">
    <citation type="submission" date="2006-09" db="EMBL/GenBank/DDBJ databases">
        <title>Sequence and annotation of the 288-kb ATCV-1 virus that infects an endosymbiotic Chlorella strain of the heliozoon Acanthocystis turfacea.</title>
        <authorList>
            <person name="Fitzgerald L.A."/>
            <person name="Graves M.V."/>
            <person name="Li X."/>
            <person name="Pfitzner A.J.P."/>
            <person name="Hartigan J."/>
            <person name="Van Etten J.L."/>
        </authorList>
    </citation>
    <scope>NUCLEOTIDE SEQUENCE [LARGE SCALE GENOMIC DNA]</scope>
    <source>
        <strain evidence="1 2">ATCV-1</strain>
    </source>
</reference>
<organism evidence="1 2">
    <name type="scientific">Chlorovirus heliozoae</name>
    <dbReference type="NCBI Taxonomy" id="322019"/>
    <lineage>
        <taxon>Viruses</taxon>
        <taxon>Varidnaviria</taxon>
        <taxon>Bamfordvirae</taxon>
        <taxon>Nucleocytoviricota</taxon>
        <taxon>Megaviricetes</taxon>
        <taxon>Algavirales</taxon>
        <taxon>Phycodnaviridae</taxon>
        <taxon>Chlorovirus</taxon>
    </lineage>
</organism>
<gene>
    <name evidence="1" type="primary">z746R</name>
    <name evidence="1" type="ORF">ATCV1_z746R</name>
</gene>
<dbReference type="KEGG" id="vg:5470812"/>
<proteinExistence type="predicted"/>
<accession>A7KA06</accession>
<dbReference type="Proteomes" id="UP000202420">
    <property type="component" value="Segment"/>
</dbReference>
<keyword evidence="2" id="KW-1185">Reference proteome</keyword>
<evidence type="ECO:0000313" key="1">
    <source>
        <dbReference type="EMBL" id="ABT16880.1"/>
    </source>
</evidence>
<protein>
    <submittedName>
        <fullName evidence="1">Uncharacterized protein z746R</fullName>
    </submittedName>
</protein>